<dbReference type="GO" id="GO:0005856">
    <property type="term" value="C:cytoskeleton"/>
    <property type="evidence" value="ECO:0007669"/>
    <property type="project" value="UniProtKB-SubCell"/>
</dbReference>
<evidence type="ECO:0000256" key="2">
    <source>
        <dbReference type="ARBA" id="ARBA00004245"/>
    </source>
</evidence>
<gene>
    <name evidence="7" type="ORF">CLUMA_CG010172</name>
</gene>
<dbReference type="AlphaFoldDB" id="A0A1J1I8L7"/>
<proteinExistence type="inferred from homology"/>
<comment type="similarity">
    <text evidence="6">Belongs to the CFAP144 family.</text>
</comment>
<evidence type="ECO:0000256" key="5">
    <source>
        <dbReference type="ARBA" id="ARBA00023273"/>
    </source>
</evidence>
<protein>
    <submittedName>
        <fullName evidence="7">CLUMA_CG010172, isoform A</fullName>
    </submittedName>
</protein>
<keyword evidence="4" id="KW-0206">Cytoskeleton</keyword>
<evidence type="ECO:0000313" key="7">
    <source>
        <dbReference type="EMBL" id="CRK96629.1"/>
    </source>
</evidence>
<evidence type="ECO:0000256" key="1">
    <source>
        <dbReference type="ARBA" id="ARBA00004138"/>
    </source>
</evidence>
<organism evidence="7 8">
    <name type="scientific">Clunio marinus</name>
    <dbReference type="NCBI Taxonomy" id="568069"/>
    <lineage>
        <taxon>Eukaryota</taxon>
        <taxon>Metazoa</taxon>
        <taxon>Ecdysozoa</taxon>
        <taxon>Arthropoda</taxon>
        <taxon>Hexapoda</taxon>
        <taxon>Insecta</taxon>
        <taxon>Pterygota</taxon>
        <taxon>Neoptera</taxon>
        <taxon>Endopterygota</taxon>
        <taxon>Diptera</taxon>
        <taxon>Nematocera</taxon>
        <taxon>Chironomoidea</taxon>
        <taxon>Chironomidae</taxon>
        <taxon>Clunio</taxon>
    </lineage>
</organism>
<dbReference type="OrthoDB" id="446290at2759"/>
<accession>A0A1J1I8L7</accession>
<dbReference type="Pfam" id="PF14886">
    <property type="entry name" value="FAM183"/>
    <property type="match status" value="1"/>
</dbReference>
<dbReference type="Proteomes" id="UP000183832">
    <property type="component" value="Unassembled WGS sequence"/>
</dbReference>
<evidence type="ECO:0000256" key="4">
    <source>
        <dbReference type="ARBA" id="ARBA00023212"/>
    </source>
</evidence>
<keyword evidence="3" id="KW-0963">Cytoplasm</keyword>
<reference evidence="7 8" key="1">
    <citation type="submission" date="2015-04" db="EMBL/GenBank/DDBJ databases">
        <authorList>
            <person name="Syromyatnikov M.Y."/>
            <person name="Popov V.N."/>
        </authorList>
    </citation>
    <scope>NUCLEOTIDE SEQUENCE [LARGE SCALE GENOMIC DNA]</scope>
</reference>
<evidence type="ECO:0000256" key="3">
    <source>
        <dbReference type="ARBA" id="ARBA00022490"/>
    </source>
</evidence>
<keyword evidence="5" id="KW-0966">Cell projection</keyword>
<comment type="subcellular location">
    <subcellularLocation>
        <location evidence="1">Cell projection</location>
        <location evidence="1">Cilium</location>
    </subcellularLocation>
    <subcellularLocation>
        <location evidence="2">Cytoplasm</location>
        <location evidence="2">Cytoskeleton</location>
    </subcellularLocation>
</comment>
<evidence type="ECO:0000256" key="6">
    <source>
        <dbReference type="ARBA" id="ARBA00034777"/>
    </source>
</evidence>
<evidence type="ECO:0000313" key="8">
    <source>
        <dbReference type="Proteomes" id="UP000183832"/>
    </source>
</evidence>
<dbReference type="GO" id="GO:0005929">
    <property type="term" value="C:cilium"/>
    <property type="evidence" value="ECO:0007669"/>
    <property type="project" value="UniProtKB-SubCell"/>
</dbReference>
<dbReference type="InterPro" id="IPR029214">
    <property type="entry name" value="CFAP144"/>
</dbReference>
<sequence>MHSPENMSYGFLKENIEKQNRRSNFLHFETFRTNINRVPITTKFWSKYDSKVEDLDEEKFQNYIHQIEKSINETPKTKYTEPMIESHKYGWITESVFKYDARDKELMHHPHVYGDITRIGEKIAAEKVTQRSKFSGVPFKMS</sequence>
<name>A0A1J1I8L7_9DIPT</name>
<keyword evidence="8" id="KW-1185">Reference proteome</keyword>
<dbReference type="EMBL" id="CVRI01000044">
    <property type="protein sequence ID" value="CRK96629.1"/>
    <property type="molecule type" value="Genomic_DNA"/>
</dbReference>